<feature type="compositionally biased region" description="Basic and acidic residues" evidence="1">
    <location>
        <begin position="51"/>
        <end position="65"/>
    </location>
</feature>
<sequence>MDPKSDDTEYSMELLSSPSSSITEQVNEMQKSRSKARLNPLSSSPTPSRTRTSEFHHVTNQEQARRFSTTNPRNKHNRIRQVRNQHRYEKLSLQREGISDKQYKQDVEREYAEQVREYVESEHIDRLVEDERELLSENERSGFDMQEAEERAWEEEMELMELIGSLNLGSG</sequence>
<dbReference type="EMBL" id="JAIHNG010000104">
    <property type="protein sequence ID" value="KAI5959447.1"/>
    <property type="molecule type" value="Genomic_DNA"/>
</dbReference>
<accession>A0AAD5FZB0</accession>
<evidence type="ECO:0000313" key="2">
    <source>
        <dbReference type="EMBL" id="KAI5959447.1"/>
    </source>
</evidence>
<dbReference type="RefSeq" id="XP_051609408.1">
    <property type="nucleotide sequence ID" value="XM_051751360.1"/>
</dbReference>
<comment type="caution">
    <text evidence="2">The sequence shown here is derived from an EMBL/GenBank/DDBJ whole genome shotgun (WGS) entry which is preliminary data.</text>
</comment>
<reference evidence="2 3" key="1">
    <citation type="journal article" date="2022" name="DNA Res.">
        <title>Genome analysis of five recently described species of the CUG-Ser clade uncovers Candida theae as a new hybrid lineage with pathogenic potential in the Candida parapsilosis species complex.</title>
        <authorList>
            <person name="Mixao V."/>
            <person name="Del Olmo V."/>
            <person name="Hegedusova E."/>
            <person name="Saus E."/>
            <person name="Pryszcz L."/>
            <person name="Cillingova A."/>
            <person name="Nosek J."/>
            <person name="Gabaldon T."/>
        </authorList>
    </citation>
    <scope>NUCLEOTIDE SEQUENCE [LARGE SCALE GENOMIC DNA]</scope>
    <source>
        <strain evidence="2 3">CBS 12239</strain>
    </source>
</reference>
<evidence type="ECO:0000313" key="3">
    <source>
        <dbReference type="Proteomes" id="UP001204833"/>
    </source>
</evidence>
<dbReference type="GeneID" id="76150144"/>
<dbReference type="Proteomes" id="UP001204833">
    <property type="component" value="Unassembled WGS sequence"/>
</dbReference>
<name>A0AAD5FZB0_9ASCO</name>
<evidence type="ECO:0000256" key="1">
    <source>
        <dbReference type="SAM" id="MobiDB-lite"/>
    </source>
</evidence>
<keyword evidence="3" id="KW-1185">Reference proteome</keyword>
<dbReference type="AlphaFoldDB" id="A0AAD5FZB0"/>
<protein>
    <submittedName>
        <fullName evidence="2">Uncharacterized protein</fullName>
    </submittedName>
</protein>
<organism evidence="2 3">
    <name type="scientific">Candida theae</name>
    <dbReference type="NCBI Taxonomy" id="1198502"/>
    <lineage>
        <taxon>Eukaryota</taxon>
        <taxon>Fungi</taxon>
        <taxon>Dikarya</taxon>
        <taxon>Ascomycota</taxon>
        <taxon>Saccharomycotina</taxon>
        <taxon>Pichiomycetes</taxon>
        <taxon>Debaryomycetaceae</taxon>
        <taxon>Candida/Lodderomyces clade</taxon>
        <taxon>Candida</taxon>
    </lineage>
</organism>
<gene>
    <name evidence="2" type="ORF">KGF57_002085</name>
</gene>
<feature type="region of interest" description="Disordered" evidence="1">
    <location>
        <begin position="1"/>
        <end position="74"/>
    </location>
</feature>
<proteinExistence type="predicted"/>